<organism evidence="1 2">
    <name type="scientific">Paralvinella palmiformis</name>
    <dbReference type="NCBI Taxonomy" id="53620"/>
    <lineage>
        <taxon>Eukaryota</taxon>
        <taxon>Metazoa</taxon>
        <taxon>Spiralia</taxon>
        <taxon>Lophotrochozoa</taxon>
        <taxon>Annelida</taxon>
        <taxon>Polychaeta</taxon>
        <taxon>Sedentaria</taxon>
        <taxon>Canalipalpata</taxon>
        <taxon>Terebellida</taxon>
        <taxon>Terebelliformia</taxon>
        <taxon>Alvinellidae</taxon>
        <taxon>Paralvinella</taxon>
    </lineage>
</organism>
<protein>
    <submittedName>
        <fullName evidence="1">Uncharacterized protein</fullName>
    </submittedName>
</protein>
<dbReference type="EMBL" id="JAODUP010000023">
    <property type="protein sequence ID" value="KAK2167834.1"/>
    <property type="molecule type" value="Genomic_DNA"/>
</dbReference>
<keyword evidence="2" id="KW-1185">Reference proteome</keyword>
<name>A0AAD9KAS1_9ANNE</name>
<dbReference type="SUPFAM" id="SSF54001">
    <property type="entry name" value="Cysteine proteinases"/>
    <property type="match status" value="1"/>
</dbReference>
<dbReference type="Proteomes" id="UP001208570">
    <property type="component" value="Unassembled WGS sequence"/>
</dbReference>
<sequence length="217" mass="24628">MDGDDVVLSFYDSLLRKSDVDLLDGNRWLNDGIVGFVYEYFEKVQFKEMMDIVAFVHPGTVQLAKFLEGNVQLVVNGSLIDLLFGQVMADGAQILRPKHDAHDFTMSSKTFYGFSRVDLRIFDMWMIDLWTVDSWIFDPVLQLDLMNSKKGNPKLFIAVKNPSRLVCSRHRRHLRHAVRPGNLFPVKTAHNRRPTCGSGQWAILATGPVGEILTASD</sequence>
<accession>A0AAD9KAS1</accession>
<evidence type="ECO:0000313" key="1">
    <source>
        <dbReference type="EMBL" id="KAK2167834.1"/>
    </source>
</evidence>
<reference evidence="1" key="1">
    <citation type="journal article" date="2023" name="Mol. Biol. Evol.">
        <title>Third-Generation Sequencing Reveals the Adaptive Role of the Epigenome in Three Deep-Sea Polychaetes.</title>
        <authorList>
            <person name="Perez M."/>
            <person name="Aroh O."/>
            <person name="Sun Y."/>
            <person name="Lan Y."/>
            <person name="Juniper S.K."/>
            <person name="Young C.R."/>
            <person name="Angers B."/>
            <person name="Qian P.Y."/>
        </authorList>
    </citation>
    <scope>NUCLEOTIDE SEQUENCE</scope>
    <source>
        <strain evidence="1">P08H-3</strain>
    </source>
</reference>
<comment type="caution">
    <text evidence="1">The sequence shown here is derived from an EMBL/GenBank/DDBJ whole genome shotgun (WGS) entry which is preliminary data.</text>
</comment>
<dbReference type="InterPro" id="IPR038765">
    <property type="entry name" value="Papain-like_cys_pep_sf"/>
</dbReference>
<evidence type="ECO:0000313" key="2">
    <source>
        <dbReference type="Proteomes" id="UP001208570"/>
    </source>
</evidence>
<proteinExistence type="predicted"/>
<dbReference type="AlphaFoldDB" id="A0AAD9KAS1"/>
<gene>
    <name evidence="1" type="ORF">LSH36_23g03031</name>
</gene>
<dbReference type="Gene3D" id="3.40.395.10">
    <property type="entry name" value="Adenoviral Proteinase, Chain A"/>
    <property type="match status" value="1"/>
</dbReference>